<evidence type="ECO:0000259" key="2">
    <source>
        <dbReference type="Pfam" id="PF14341"/>
    </source>
</evidence>
<keyword evidence="4" id="KW-1185">Reference proteome</keyword>
<keyword evidence="1" id="KW-0175">Coiled coil</keyword>
<accession>A0ABU5GRD4</accession>
<feature type="domain" description="Type 4 fimbrial biogenesis protein PilX N-terminal" evidence="2">
    <location>
        <begin position="14"/>
        <end position="61"/>
    </location>
</feature>
<feature type="coiled-coil region" evidence="1">
    <location>
        <begin position="46"/>
        <end position="80"/>
    </location>
</feature>
<evidence type="ECO:0000313" key="4">
    <source>
        <dbReference type="Proteomes" id="UP001294570"/>
    </source>
</evidence>
<comment type="caution">
    <text evidence="3">The sequence shown here is derived from an EMBL/GenBank/DDBJ whole genome shotgun (WGS) entry which is preliminary data.</text>
</comment>
<proteinExistence type="predicted"/>
<dbReference type="InterPro" id="IPR025746">
    <property type="entry name" value="PilX_N_dom"/>
</dbReference>
<reference evidence="3 4" key="1">
    <citation type="submission" date="2023-12" db="EMBL/GenBank/DDBJ databases">
        <title>Denitrificimonas halotolerans sp. nov.,a novel species isolated from landfill leachate.</title>
        <authorList>
            <person name="Wang S."/>
        </authorList>
    </citation>
    <scope>NUCLEOTIDE SEQUENCE [LARGE SCALE GENOMIC DNA]</scope>
    <source>
        <strain evidence="3 4">JX-1</strain>
    </source>
</reference>
<dbReference type="Proteomes" id="UP001294570">
    <property type="component" value="Unassembled WGS sequence"/>
</dbReference>
<evidence type="ECO:0000313" key="3">
    <source>
        <dbReference type="EMBL" id="MDY7219551.1"/>
    </source>
</evidence>
<sequence>MNCVLSMRQQRASVLVVALLMLLVVSMLAISHMQGVALESRITARRVNSEQLFNLAEAALREAEQRLQVFSGNAQGLSAERSNCTKSNRFSASLHAPLCVLEPMNDQQLSRFKHNPIQFLQEQTEHYDAVTAEQISAASEQAHLAWMPYRGVDPNPSHDFQAAEGLAAFWNIYLLNSNTTERQTLNPEYGAALTGKGTYYFLVTGQANDQVAIQSTVAVSYLGLDH</sequence>
<protein>
    <submittedName>
        <fullName evidence="3">PilX N-terminal domain-containing pilus assembly protein</fullName>
    </submittedName>
</protein>
<name>A0ABU5GRD4_9GAMM</name>
<dbReference type="EMBL" id="JAXIVU010000009">
    <property type="protein sequence ID" value="MDY7219551.1"/>
    <property type="molecule type" value="Genomic_DNA"/>
</dbReference>
<organism evidence="3 4">
    <name type="scientific">Denitrificimonas halotolerans</name>
    <dbReference type="NCBI Taxonomy" id="3098930"/>
    <lineage>
        <taxon>Bacteria</taxon>
        <taxon>Pseudomonadati</taxon>
        <taxon>Pseudomonadota</taxon>
        <taxon>Gammaproteobacteria</taxon>
        <taxon>Pseudomonadales</taxon>
        <taxon>Pseudomonadaceae</taxon>
        <taxon>Denitrificimonas</taxon>
    </lineage>
</organism>
<gene>
    <name evidence="3" type="ORF">TOI97_08230</name>
</gene>
<dbReference type="RefSeq" id="WP_321553640.1">
    <property type="nucleotide sequence ID" value="NZ_JAXIVU010000009.1"/>
</dbReference>
<evidence type="ECO:0000256" key="1">
    <source>
        <dbReference type="SAM" id="Coils"/>
    </source>
</evidence>
<dbReference type="Pfam" id="PF14341">
    <property type="entry name" value="PilX_N"/>
    <property type="match status" value="1"/>
</dbReference>